<evidence type="ECO:0000313" key="1">
    <source>
        <dbReference type="EMBL" id="EDM88800.1"/>
    </source>
</evidence>
<comment type="caution">
    <text evidence="1">The sequence shown here is derived from an EMBL/GenBank/DDBJ whole genome shotgun (WGS) entry which is preliminary data.</text>
</comment>
<sequence>MDMMDGVLEATKVYSICGPELLFNWFVNSTSYMAK</sequence>
<dbReference type="EMBL" id="AAVO02000002">
    <property type="protein sequence ID" value="EDM88800.1"/>
    <property type="molecule type" value="Genomic_DNA"/>
</dbReference>
<dbReference type="AlphaFoldDB" id="A5ZPK4"/>
<dbReference type="Proteomes" id="UP000006002">
    <property type="component" value="Unassembled WGS sequence"/>
</dbReference>
<protein>
    <submittedName>
        <fullName evidence="1">Uncharacterized protein</fullName>
    </submittedName>
</protein>
<gene>
    <name evidence="1" type="ORF">RUMOBE_00921</name>
</gene>
<name>A5ZPK4_9FIRM</name>
<accession>A5ZPK4</accession>
<dbReference type="HOGENOM" id="CLU_3363610_0_0_9"/>
<reference evidence="1 2" key="1">
    <citation type="submission" date="2007-03" db="EMBL/GenBank/DDBJ databases">
        <authorList>
            <person name="Fulton L."/>
            <person name="Clifton S."/>
            <person name="Fulton B."/>
            <person name="Xu J."/>
            <person name="Minx P."/>
            <person name="Pepin K.H."/>
            <person name="Johnson M."/>
            <person name="Thiruvilangam P."/>
            <person name="Bhonagiri V."/>
            <person name="Nash W.E."/>
            <person name="Mardis E.R."/>
            <person name="Wilson R.K."/>
        </authorList>
    </citation>
    <scope>NUCLEOTIDE SEQUENCE [LARGE SCALE GENOMIC DNA]</scope>
    <source>
        <strain evidence="1 2">ATCC 29174</strain>
    </source>
</reference>
<reference evidence="1 2" key="2">
    <citation type="submission" date="2007-04" db="EMBL/GenBank/DDBJ databases">
        <title>Draft genome sequence of Ruminococcus obeum (ATCC 29174).</title>
        <authorList>
            <person name="Sudarsanam P."/>
            <person name="Ley R."/>
            <person name="Guruge J."/>
            <person name="Turnbaugh P.J."/>
            <person name="Mahowald M."/>
            <person name="Liep D."/>
            <person name="Gordon J."/>
        </authorList>
    </citation>
    <scope>NUCLEOTIDE SEQUENCE [LARGE SCALE GENOMIC DNA]</scope>
    <source>
        <strain evidence="1 2">ATCC 29174</strain>
    </source>
</reference>
<proteinExistence type="predicted"/>
<organism evidence="1 2">
    <name type="scientific">Blautia obeum ATCC 29174</name>
    <dbReference type="NCBI Taxonomy" id="411459"/>
    <lineage>
        <taxon>Bacteria</taxon>
        <taxon>Bacillati</taxon>
        <taxon>Bacillota</taxon>
        <taxon>Clostridia</taxon>
        <taxon>Lachnospirales</taxon>
        <taxon>Lachnospiraceae</taxon>
        <taxon>Blautia</taxon>
    </lineage>
</organism>
<evidence type="ECO:0000313" key="2">
    <source>
        <dbReference type="Proteomes" id="UP000006002"/>
    </source>
</evidence>